<reference evidence="7 8" key="1">
    <citation type="journal article" date="2016" name="Nat. Commun.">
        <title>Thousands of microbial genomes shed light on interconnected biogeochemical processes in an aquifer system.</title>
        <authorList>
            <person name="Anantharaman K."/>
            <person name="Brown C.T."/>
            <person name="Hug L.A."/>
            <person name="Sharon I."/>
            <person name="Castelle C.J."/>
            <person name="Probst A.J."/>
            <person name="Thomas B.C."/>
            <person name="Singh A."/>
            <person name="Wilkins M.J."/>
            <person name="Karaoz U."/>
            <person name="Brodie E.L."/>
            <person name="Williams K.H."/>
            <person name="Hubbard S.S."/>
            <person name="Banfield J.F."/>
        </authorList>
    </citation>
    <scope>NUCLEOTIDE SEQUENCE [LARGE SCALE GENOMIC DNA]</scope>
</reference>
<protein>
    <recommendedName>
        <fullName evidence="6">Glycosyltransferase 2-like domain-containing protein</fullName>
    </recommendedName>
</protein>
<organism evidence="7 8">
    <name type="scientific">Candidatus Staskawiczbacteria bacterium RIFOXYC1_FULL_38_18</name>
    <dbReference type="NCBI Taxonomy" id="1802229"/>
    <lineage>
        <taxon>Bacteria</taxon>
        <taxon>Candidatus Staskawicziibacteriota</taxon>
    </lineage>
</organism>
<dbReference type="SUPFAM" id="SSF53448">
    <property type="entry name" value="Nucleotide-diphospho-sugar transferases"/>
    <property type="match status" value="1"/>
</dbReference>
<dbReference type="GO" id="GO:0016757">
    <property type="term" value="F:glycosyltransferase activity"/>
    <property type="evidence" value="ECO:0007669"/>
    <property type="project" value="UniProtKB-KW"/>
</dbReference>
<keyword evidence="3" id="KW-0328">Glycosyltransferase</keyword>
<sequence>MKKSIKKIVAIVPALNEEASVGNVLEVLLKSKYFDEVILVDDGSADKTAEIGKSMGAGVIKLPENRGKGNAMLLGAKSTDAEIVVFFDADLVGLSPEHISLLVEPMLSEDIEMCVGIRERAIDTAKLGPLMALGGERAIRRVLLEKIPEKMMQGYAVETSINYYFLKNKLRVKYVHLKGLSIITKEKKWGFLRGFCNRVGMVWQIIKIRIILKLYKNEFTDV</sequence>
<keyword evidence="5" id="KW-0460">Magnesium</keyword>
<evidence type="ECO:0000313" key="7">
    <source>
        <dbReference type="EMBL" id="OGZ84098.1"/>
    </source>
</evidence>
<keyword evidence="4" id="KW-0808">Transferase</keyword>
<dbReference type="EMBL" id="MHPP01000023">
    <property type="protein sequence ID" value="OGZ84098.1"/>
    <property type="molecule type" value="Genomic_DNA"/>
</dbReference>
<dbReference type="Pfam" id="PF00535">
    <property type="entry name" value="Glycos_transf_2"/>
    <property type="match status" value="1"/>
</dbReference>
<comment type="cofactor">
    <cofactor evidence="1">
        <name>Mg(2+)</name>
        <dbReference type="ChEBI" id="CHEBI:18420"/>
    </cofactor>
</comment>
<evidence type="ECO:0000256" key="3">
    <source>
        <dbReference type="ARBA" id="ARBA00022676"/>
    </source>
</evidence>
<evidence type="ECO:0000313" key="8">
    <source>
        <dbReference type="Proteomes" id="UP000177751"/>
    </source>
</evidence>
<dbReference type="InterPro" id="IPR050256">
    <property type="entry name" value="Glycosyltransferase_2"/>
</dbReference>
<evidence type="ECO:0000256" key="5">
    <source>
        <dbReference type="ARBA" id="ARBA00022842"/>
    </source>
</evidence>
<dbReference type="InterPro" id="IPR001173">
    <property type="entry name" value="Glyco_trans_2-like"/>
</dbReference>
<proteinExistence type="inferred from homology"/>
<comment type="similarity">
    <text evidence="2">Belongs to the glycosyltransferase 2 family.</text>
</comment>
<evidence type="ECO:0000259" key="6">
    <source>
        <dbReference type="Pfam" id="PF00535"/>
    </source>
</evidence>
<evidence type="ECO:0000256" key="4">
    <source>
        <dbReference type="ARBA" id="ARBA00022679"/>
    </source>
</evidence>
<dbReference type="PANTHER" id="PTHR48090">
    <property type="entry name" value="UNDECAPRENYL-PHOSPHATE 4-DEOXY-4-FORMAMIDO-L-ARABINOSE TRANSFERASE-RELATED"/>
    <property type="match status" value="1"/>
</dbReference>
<name>A0A1G2JCV4_9BACT</name>
<feature type="domain" description="Glycosyltransferase 2-like" evidence="6">
    <location>
        <begin position="11"/>
        <end position="129"/>
    </location>
</feature>
<gene>
    <name evidence="7" type="ORF">A2401_03715</name>
</gene>
<dbReference type="AlphaFoldDB" id="A0A1G2JCV4"/>
<dbReference type="STRING" id="1802229.A2401_03715"/>
<comment type="caution">
    <text evidence="7">The sequence shown here is derived from an EMBL/GenBank/DDBJ whole genome shotgun (WGS) entry which is preliminary data.</text>
</comment>
<evidence type="ECO:0000256" key="1">
    <source>
        <dbReference type="ARBA" id="ARBA00001946"/>
    </source>
</evidence>
<evidence type="ECO:0000256" key="2">
    <source>
        <dbReference type="ARBA" id="ARBA00006739"/>
    </source>
</evidence>
<dbReference type="CDD" id="cd04179">
    <property type="entry name" value="DPM_DPG-synthase_like"/>
    <property type="match status" value="1"/>
</dbReference>
<accession>A0A1G2JCV4</accession>
<dbReference type="PANTHER" id="PTHR48090:SF10">
    <property type="entry name" value="GLUCOSYL-3-PHOSPHOGLYCERATE SYNTHASE"/>
    <property type="match status" value="1"/>
</dbReference>
<dbReference type="Proteomes" id="UP000177751">
    <property type="component" value="Unassembled WGS sequence"/>
</dbReference>
<dbReference type="Gene3D" id="3.90.550.10">
    <property type="entry name" value="Spore Coat Polysaccharide Biosynthesis Protein SpsA, Chain A"/>
    <property type="match status" value="1"/>
</dbReference>
<dbReference type="InterPro" id="IPR029044">
    <property type="entry name" value="Nucleotide-diphossugar_trans"/>
</dbReference>